<accession>A0A371I8M2</accession>
<dbReference type="OrthoDB" id="1751476at2759"/>
<proteinExistence type="predicted"/>
<name>A0A371I8M2_MUCPR</name>
<dbReference type="EMBL" id="QJKJ01000645">
    <property type="protein sequence ID" value="RDY11400.1"/>
    <property type="molecule type" value="Genomic_DNA"/>
</dbReference>
<feature type="non-terminal residue" evidence="1">
    <location>
        <position position="1"/>
    </location>
</feature>
<keyword evidence="2" id="KW-1185">Reference proteome</keyword>
<reference evidence="1" key="1">
    <citation type="submission" date="2018-05" db="EMBL/GenBank/DDBJ databases">
        <title>Draft genome of Mucuna pruriens seed.</title>
        <authorList>
            <person name="Nnadi N.E."/>
            <person name="Vos R."/>
            <person name="Hasami M.H."/>
            <person name="Devisetty U.K."/>
            <person name="Aguiy J.C."/>
        </authorList>
    </citation>
    <scope>NUCLEOTIDE SEQUENCE [LARGE SCALE GENOMIC DNA]</scope>
    <source>
        <strain evidence="1">JCA_2017</strain>
    </source>
</reference>
<gene>
    <name evidence="1" type="ORF">CR513_03959</name>
</gene>
<dbReference type="Proteomes" id="UP000257109">
    <property type="component" value="Unassembled WGS sequence"/>
</dbReference>
<comment type="caution">
    <text evidence="1">The sequence shown here is derived from an EMBL/GenBank/DDBJ whole genome shotgun (WGS) entry which is preliminary data.</text>
</comment>
<protein>
    <submittedName>
        <fullName evidence="1">Uncharacterized protein</fullName>
    </submittedName>
</protein>
<dbReference type="AlphaFoldDB" id="A0A371I8M2"/>
<organism evidence="1 2">
    <name type="scientific">Mucuna pruriens</name>
    <name type="common">Velvet bean</name>
    <name type="synonym">Dolichos pruriens</name>
    <dbReference type="NCBI Taxonomy" id="157652"/>
    <lineage>
        <taxon>Eukaryota</taxon>
        <taxon>Viridiplantae</taxon>
        <taxon>Streptophyta</taxon>
        <taxon>Embryophyta</taxon>
        <taxon>Tracheophyta</taxon>
        <taxon>Spermatophyta</taxon>
        <taxon>Magnoliopsida</taxon>
        <taxon>eudicotyledons</taxon>
        <taxon>Gunneridae</taxon>
        <taxon>Pentapetalae</taxon>
        <taxon>rosids</taxon>
        <taxon>fabids</taxon>
        <taxon>Fabales</taxon>
        <taxon>Fabaceae</taxon>
        <taxon>Papilionoideae</taxon>
        <taxon>50 kb inversion clade</taxon>
        <taxon>NPAAA clade</taxon>
        <taxon>indigoferoid/millettioid clade</taxon>
        <taxon>Phaseoleae</taxon>
        <taxon>Mucuna</taxon>
    </lineage>
</organism>
<evidence type="ECO:0000313" key="2">
    <source>
        <dbReference type="Proteomes" id="UP000257109"/>
    </source>
</evidence>
<evidence type="ECO:0000313" key="1">
    <source>
        <dbReference type="EMBL" id="RDY11400.1"/>
    </source>
</evidence>
<sequence length="77" mass="9264">MKTFNNFVKNKEFFIIFPVQELSKIINIYIRPILKKTLYELWKGRQPNISYFHLFGCECFILNTKDNLGKFDPKSNK</sequence>